<evidence type="ECO:0000313" key="14">
    <source>
        <dbReference type="EMBL" id="MCU7551202.1"/>
    </source>
</evidence>
<evidence type="ECO:0000259" key="13">
    <source>
        <dbReference type="Pfam" id="PF22613"/>
    </source>
</evidence>
<dbReference type="Gene3D" id="3.40.50.920">
    <property type="match status" value="1"/>
</dbReference>
<keyword evidence="15" id="KW-1185">Reference proteome</keyword>
<reference evidence="14" key="1">
    <citation type="submission" date="2022-09" db="EMBL/GenBank/DDBJ databases">
        <authorList>
            <person name="Yuan C."/>
            <person name="Ke Z."/>
        </authorList>
    </citation>
    <scope>NUCLEOTIDE SEQUENCE</scope>
    <source>
        <strain evidence="14">LB-8</strain>
    </source>
</reference>
<dbReference type="PANTHER" id="PTHR43825:SF3">
    <property type="entry name" value="PYRUVATE DEHYDROGENASE E1 COMPONENT"/>
    <property type="match status" value="1"/>
</dbReference>
<evidence type="ECO:0000256" key="5">
    <source>
        <dbReference type="ARBA" id="ARBA00023002"/>
    </source>
</evidence>
<keyword evidence="7 9" id="KW-0670">Pyruvate</keyword>
<dbReference type="PIRSF" id="PIRSF000156">
    <property type="entry name" value="Pyruvate_dh_E1"/>
    <property type="match status" value="1"/>
</dbReference>
<organism evidence="14 15">
    <name type="scientific">Paraflavisolibacter caeni</name>
    <dbReference type="NCBI Taxonomy" id="2982496"/>
    <lineage>
        <taxon>Bacteria</taxon>
        <taxon>Pseudomonadati</taxon>
        <taxon>Bacteroidota</taxon>
        <taxon>Chitinophagia</taxon>
        <taxon>Chitinophagales</taxon>
        <taxon>Chitinophagaceae</taxon>
        <taxon>Paraflavisolibacter</taxon>
    </lineage>
</organism>
<dbReference type="FunFam" id="3.40.50.970:FF:000011">
    <property type="entry name" value="Pyruvate dehydrogenase E1 component"/>
    <property type="match status" value="1"/>
</dbReference>
<evidence type="ECO:0000256" key="9">
    <source>
        <dbReference type="PIRNR" id="PIRNR000156"/>
    </source>
</evidence>
<comment type="caution">
    <text evidence="14">The sequence shown here is derived from an EMBL/GenBank/DDBJ whole genome shotgun (WGS) entry which is preliminary data.</text>
</comment>
<gene>
    <name evidence="14" type="primary">aceE</name>
    <name evidence="14" type="ORF">OCK74_18925</name>
</gene>
<comment type="cofactor">
    <cofactor evidence="10">
        <name>Mg(2+)</name>
        <dbReference type="ChEBI" id="CHEBI:18420"/>
    </cofactor>
</comment>
<dbReference type="EMBL" id="JAOTIF010000018">
    <property type="protein sequence ID" value="MCU7551202.1"/>
    <property type="molecule type" value="Genomic_DNA"/>
</dbReference>
<dbReference type="NCBIfam" id="TIGR00759">
    <property type="entry name" value="aceE"/>
    <property type="match status" value="1"/>
</dbReference>
<comment type="cofactor">
    <cofactor evidence="1 9">
        <name>thiamine diphosphate</name>
        <dbReference type="ChEBI" id="CHEBI:58937"/>
    </cofactor>
</comment>
<dbReference type="InterPro" id="IPR005474">
    <property type="entry name" value="Transketolase_N"/>
</dbReference>
<dbReference type="GO" id="GO:0004739">
    <property type="term" value="F:pyruvate dehydrogenase (acetyl-transferring) activity"/>
    <property type="evidence" value="ECO:0007669"/>
    <property type="project" value="UniProtKB-EC"/>
</dbReference>
<reference evidence="14" key="2">
    <citation type="submission" date="2023-04" db="EMBL/GenBank/DDBJ databases">
        <title>Paracnuella aquatica gen. nov., sp. nov., a member of the family Chitinophagaceae isolated from a hot spring.</title>
        <authorList>
            <person name="Wang C."/>
        </authorList>
    </citation>
    <scope>NUCLEOTIDE SEQUENCE</scope>
    <source>
        <strain evidence="14">LB-8</strain>
    </source>
</reference>
<dbReference type="SUPFAM" id="SSF52922">
    <property type="entry name" value="TK C-terminal domain-like"/>
    <property type="match status" value="1"/>
</dbReference>
<dbReference type="AlphaFoldDB" id="A0A9X2XYK3"/>
<evidence type="ECO:0000256" key="1">
    <source>
        <dbReference type="ARBA" id="ARBA00001964"/>
    </source>
</evidence>
<evidence type="ECO:0000256" key="7">
    <source>
        <dbReference type="ARBA" id="ARBA00023317"/>
    </source>
</evidence>
<dbReference type="GO" id="GO:0046872">
    <property type="term" value="F:metal ion binding"/>
    <property type="evidence" value="ECO:0007669"/>
    <property type="project" value="UniProtKB-KW"/>
</dbReference>
<dbReference type="InterPro" id="IPR029061">
    <property type="entry name" value="THDP-binding"/>
</dbReference>
<dbReference type="Gene3D" id="3.40.50.970">
    <property type="match status" value="2"/>
</dbReference>
<dbReference type="InterPro" id="IPR055152">
    <property type="entry name" value="Transketolase-like_C_2"/>
</dbReference>
<sequence>MEENQYDIENQEWLQSFEWIIQNEPPERVQEIIRLLSNKAAENGISLSSLINTPYVNSLPPIKEPVYPGNLEIERKLTGIIRWNAMAMVVKANKKNKGIGGHISTYASAADLFETGFHHFFKTADGGSDLIYFQGHASPGVYARSFVERQLDEEAMGNFRLELQSNKGLSSYPHPRLMENYWQFPTVSMGLSPIIAIYQARFCKYLENRGLREKSEQHIWAFMGDGEMDEPESIGAITVAAREKLNNLIFVINCNLQRLDGPVRGNGKIIQELEAIFKGAGWKVIKVLWGSEWDSLFEKDKEGILTETLNKTLDGQFQKYAASDGKYIREHLFGQDERLVKLVEDLSDEEIRNLRLGGHDPVKIYQAYKAAVENGESPTVILAQTVKGYGQGKAGEASNVAHQQKVLNEEELKYFRDRFNVPVTDEHIKEIPFYLPDEHSEEYQYLIKQREKLGGWLPKRQSGNNPLSMPNEKAFSHFYEGSKDKEAATTIVVIQLLSALMKDEQIGKLIVPIIPDESRTFGLDSLFHQAGIYSPLGQNYEPVDKENLLYYKEEIKGAIIEEGITEAGSMSTFIAAGTAHANLGINMIPVFFFYSMFGFQRFGDLAWAASDARARGFLIGGVSGRTSLAGEGLQHCDGQSHMYAMAFPNVKAYDPAFAYEIAVIFREGFRNMFVEGKDWMYYITVMNATYKMPAKPQEEGIDEGIINGMYRFKKSGKKNDNGKINLLGSGAVMTEVLKAAEILEEEFNFSVDIWSVTSYKQLYDNAINAERGNRLPKEHLSIRSHIEKCVGNEKGLFVAACDYLKLLPLSVAKWFPGKFIALGTDGFGRSDTVPVMREFFEVNDKHIVFAALSALFEEGKFSKEELVKSIDVLGIDTGKLNPTNPL</sequence>
<evidence type="ECO:0000259" key="11">
    <source>
        <dbReference type="Pfam" id="PF00456"/>
    </source>
</evidence>
<dbReference type="InterPro" id="IPR041621">
    <property type="entry name" value="PDH_E1_M"/>
</dbReference>
<dbReference type="InterPro" id="IPR051157">
    <property type="entry name" value="PDH/Transketolase"/>
</dbReference>
<dbReference type="EC" id="1.2.4.1" evidence="3 9"/>
<proteinExistence type="predicted"/>
<feature type="binding site" evidence="10">
    <location>
        <position position="255"/>
    </location>
    <ligand>
        <name>Mg(2+)</name>
        <dbReference type="ChEBI" id="CHEBI:18420"/>
    </ligand>
</feature>
<keyword evidence="6 9" id="KW-0786">Thiamine pyrophosphate</keyword>
<evidence type="ECO:0000256" key="4">
    <source>
        <dbReference type="ARBA" id="ARBA00017172"/>
    </source>
</evidence>
<feature type="domain" description="Transketolase-like C-terminal" evidence="13">
    <location>
        <begin position="708"/>
        <end position="842"/>
    </location>
</feature>
<dbReference type="InterPro" id="IPR004660">
    <property type="entry name" value="PDH_E1"/>
</dbReference>
<evidence type="ECO:0000259" key="12">
    <source>
        <dbReference type="Pfam" id="PF17831"/>
    </source>
</evidence>
<feature type="binding site" evidence="10">
    <location>
        <position position="225"/>
    </location>
    <ligand>
        <name>Mg(2+)</name>
        <dbReference type="ChEBI" id="CHEBI:18420"/>
    </ligand>
</feature>
<dbReference type="Proteomes" id="UP001155483">
    <property type="component" value="Unassembled WGS sequence"/>
</dbReference>
<evidence type="ECO:0000256" key="8">
    <source>
        <dbReference type="ARBA" id="ARBA00051231"/>
    </source>
</evidence>
<feature type="binding site" evidence="10">
    <location>
        <position position="257"/>
    </location>
    <ligand>
        <name>Mg(2+)</name>
        <dbReference type="ChEBI" id="CHEBI:18420"/>
    </ligand>
</feature>
<feature type="domain" description="Transketolase N-terminal" evidence="11">
    <location>
        <begin position="195"/>
        <end position="291"/>
    </location>
</feature>
<comment type="function">
    <text evidence="2 9">Component of the pyruvate dehydrogenase (PDH) complex, that catalyzes the overall conversion of pyruvate to acetyl-CoA and CO(2).</text>
</comment>
<comment type="catalytic activity">
    <reaction evidence="8 9">
        <text>N(6)-[(R)-lipoyl]-L-lysyl-[protein] + pyruvate + H(+) = N(6)-[(R)-S(8)-acetyldihydrolipoyl]-L-lysyl-[protein] + CO2</text>
        <dbReference type="Rhea" id="RHEA:19189"/>
        <dbReference type="Rhea" id="RHEA-COMP:10474"/>
        <dbReference type="Rhea" id="RHEA-COMP:10478"/>
        <dbReference type="ChEBI" id="CHEBI:15361"/>
        <dbReference type="ChEBI" id="CHEBI:15378"/>
        <dbReference type="ChEBI" id="CHEBI:16526"/>
        <dbReference type="ChEBI" id="CHEBI:83099"/>
        <dbReference type="ChEBI" id="CHEBI:83111"/>
        <dbReference type="EC" id="1.2.4.1"/>
    </reaction>
</comment>
<evidence type="ECO:0000256" key="6">
    <source>
        <dbReference type="ARBA" id="ARBA00023052"/>
    </source>
</evidence>
<dbReference type="Pfam" id="PF00456">
    <property type="entry name" value="Transketolase_N"/>
    <property type="match status" value="1"/>
</dbReference>
<evidence type="ECO:0000256" key="3">
    <source>
        <dbReference type="ARBA" id="ARBA00012281"/>
    </source>
</evidence>
<dbReference type="InterPro" id="IPR009014">
    <property type="entry name" value="Transketo_C/PFOR_II"/>
</dbReference>
<accession>A0A9X2XYK3</accession>
<dbReference type="RefSeq" id="WP_279298641.1">
    <property type="nucleotide sequence ID" value="NZ_JAOTIF010000018.1"/>
</dbReference>
<evidence type="ECO:0000256" key="10">
    <source>
        <dbReference type="PIRSR" id="PIRSR000156-1"/>
    </source>
</evidence>
<keyword evidence="5 9" id="KW-0560">Oxidoreductase</keyword>
<name>A0A9X2XYK3_9BACT</name>
<evidence type="ECO:0000256" key="2">
    <source>
        <dbReference type="ARBA" id="ARBA00003157"/>
    </source>
</evidence>
<dbReference type="PANTHER" id="PTHR43825">
    <property type="entry name" value="PYRUVATE DEHYDROGENASE E1 COMPONENT"/>
    <property type="match status" value="1"/>
</dbReference>
<keyword evidence="10" id="KW-0460">Magnesium</keyword>
<dbReference type="InterPro" id="IPR035807">
    <property type="entry name" value="PDC_E1_N"/>
</dbReference>
<dbReference type="CDD" id="cd02017">
    <property type="entry name" value="TPP_E1_EcPDC_like"/>
    <property type="match status" value="1"/>
</dbReference>
<evidence type="ECO:0000313" key="15">
    <source>
        <dbReference type="Proteomes" id="UP001155483"/>
    </source>
</evidence>
<dbReference type="Pfam" id="PF17831">
    <property type="entry name" value="PDH_E1_M"/>
    <property type="match status" value="1"/>
</dbReference>
<protein>
    <recommendedName>
        <fullName evidence="4 9">Pyruvate dehydrogenase E1 component</fullName>
        <ecNumber evidence="3 9">1.2.4.1</ecNumber>
    </recommendedName>
</protein>
<dbReference type="SUPFAM" id="SSF52518">
    <property type="entry name" value="Thiamin diphosphate-binding fold (THDP-binding)"/>
    <property type="match status" value="2"/>
</dbReference>
<dbReference type="Pfam" id="PF22613">
    <property type="entry name" value="Transketolase_C_1"/>
    <property type="match status" value="1"/>
</dbReference>
<keyword evidence="10" id="KW-0479">Metal-binding</keyword>
<feature type="domain" description="Pyruvate dehydrogenase E1 component middle" evidence="12">
    <location>
        <begin position="471"/>
        <end position="693"/>
    </location>
</feature>